<feature type="domain" description="Myb/SANT-like DNA-binding" evidence="2">
    <location>
        <begin position="36"/>
        <end position="130"/>
    </location>
</feature>
<gene>
    <name evidence="3" type="ORF">C0Q70_19658</name>
</gene>
<evidence type="ECO:0000313" key="3">
    <source>
        <dbReference type="EMBL" id="PVD21485.1"/>
    </source>
</evidence>
<feature type="compositionally biased region" description="Low complexity" evidence="1">
    <location>
        <begin position="1"/>
        <end position="10"/>
    </location>
</feature>
<accession>A0A2T7NJY5</accession>
<dbReference type="OrthoDB" id="6156127at2759"/>
<reference evidence="3 4" key="1">
    <citation type="submission" date="2018-04" db="EMBL/GenBank/DDBJ databases">
        <title>The genome of golden apple snail Pomacea canaliculata provides insight into stress tolerance and invasive adaptation.</title>
        <authorList>
            <person name="Liu C."/>
            <person name="Liu B."/>
            <person name="Ren Y."/>
            <person name="Zhang Y."/>
            <person name="Wang H."/>
            <person name="Li S."/>
            <person name="Jiang F."/>
            <person name="Yin L."/>
            <person name="Zhang G."/>
            <person name="Qian W."/>
            <person name="Fan W."/>
        </authorList>
    </citation>
    <scope>NUCLEOTIDE SEQUENCE [LARGE SCALE GENOMIC DNA]</scope>
    <source>
        <strain evidence="3">SZHN2017</strain>
        <tissue evidence="3">Muscle</tissue>
    </source>
</reference>
<dbReference type="Gene3D" id="1.10.10.60">
    <property type="entry name" value="Homeodomain-like"/>
    <property type="match status" value="1"/>
</dbReference>
<dbReference type="Pfam" id="PF13837">
    <property type="entry name" value="Myb_DNA-bind_4"/>
    <property type="match status" value="1"/>
</dbReference>
<protein>
    <recommendedName>
        <fullName evidence="2">Myb/SANT-like DNA-binding domain-containing protein</fullName>
    </recommendedName>
</protein>
<name>A0A2T7NJY5_POMCA</name>
<dbReference type="EMBL" id="PZQS01000012">
    <property type="protein sequence ID" value="PVD21485.1"/>
    <property type="molecule type" value="Genomic_DNA"/>
</dbReference>
<evidence type="ECO:0000259" key="2">
    <source>
        <dbReference type="Pfam" id="PF13837"/>
    </source>
</evidence>
<dbReference type="InterPro" id="IPR044822">
    <property type="entry name" value="Myb_DNA-bind_4"/>
</dbReference>
<evidence type="ECO:0000256" key="1">
    <source>
        <dbReference type="SAM" id="MobiDB-lite"/>
    </source>
</evidence>
<feature type="region of interest" description="Disordered" evidence="1">
    <location>
        <begin position="1"/>
        <end position="30"/>
    </location>
</feature>
<evidence type="ECO:0000313" key="4">
    <source>
        <dbReference type="Proteomes" id="UP000245119"/>
    </source>
</evidence>
<organism evidence="3 4">
    <name type="scientific">Pomacea canaliculata</name>
    <name type="common">Golden apple snail</name>
    <dbReference type="NCBI Taxonomy" id="400727"/>
    <lineage>
        <taxon>Eukaryota</taxon>
        <taxon>Metazoa</taxon>
        <taxon>Spiralia</taxon>
        <taxon>Lophotrochozoa</taxon>
        <taxon>Mollusca</taxon>
        <taxon>Gastropoda</taxon>
        <taxon>Caenogastropoda</taxon>
        <taxon>Architaenioglossa</taxon>
        <taxon>Ampullarioidea</taxon>
        <taxon>Ampullariidae</taxon>
        <taxon>Pomacea</taxon>
    </lineage>
</organism>
<dbReference type="Proteomes" id="UP000245119">
    <property type="component" value="Linkage Group LG12"/>
</dbReference>
<comment type="caution">
    <text evidence="3">The sequence shown here is derived from an EMBL/GenBank/DDBJ whole genome shotgun (WGS) entry which is preliminary data.</text>
</comment>
<dbReference type="OMA" id="KRERMHE"/>
<dbReference type="AlphaFoldDB" id="A0A2T7NJY5"/>
<keyword evidence="4" id="KW-1185">Reference proteome</keyword>
<proteinExistence type="predicted"/>
<sequence length="254" mass="29127">MPNDVSSVRSATRRVSAKPAGNSTQGEEEVTASVIKWSREATHRLIQLYREHQHLLSDHHYKKKTIWEMIATKLTKESEMTNGMVYTSSHVGNRWKNLTKLYRDCFEANRNMNKSASTFHKCQFFDEIASVYNYEGQDSIDSTSKSKITSGTTSHSNKEILVVPTKSTLKRINYVHIAPKQSTECTGSSSVSKDMPLAKKVKSSAEDVLTAIRHLSDDHKVQENMFLARLEKMHNEKMEIFQQYFEIVKQHLKP</sequence>